<evidence type="ECO:0000313" key="1">
    <source>
        <dbReference type="EMBL" id="GBM03173.1"/>
    </source>
</evidence>
<accession>A0A4Y2CFN7</accession>
<comment type="caution">
    <text evidence="1">The sequence shown here is derived from an EMBL/GenBank/DDBJ whole genome shotgun (WGS) entry which is preliminary data.</text>
</comment>
<evidence type="ECO:0000313" key="2">
    <source>
        <dbReference type="Proteomes" id="UP000499080"/>
    </source>
</evidence>
<sequence>MTLTKVELYEKEHSFDIEKPDVTGIHDDSKFRHTNLIARFSITAANIVEIKGIFERAHSRSTASVKRAELLMDVITPFQKSFPPQSKPDSIFNLITFLTMNSIPLESSLEILFKQLEKYGRKLNNSDKQRKRSPPKPRVIEESNPCLYGLATEAVYPFKCLWAGSLLCSPLCINHGVFCYAAH</sequence>
<dbReference type="Proteomes" id="UP000499080">
    <property type="component" value="Unassembled WGS sequence"/>
</dbReference>
<dbReference type="AlphaFoldDB" id="A0A4Y2CFN7"/>
<name>A0A4Y2CFN7_ARAVE</name>
<protein>
    <submittedName>
        <fullName evidence="1">Uncharacterized protein</fullName>
    </submittedName>
</protein>
<proteinExistence type="predicted"/>
<dbReference type="EMBL" id="BGPR01000188">
    <property type="protein sequence ID" value="GBM03173.1"/>
    <property type="molecule type" value="Genomic_DNA"/>
</dbReference>
<keyword evidence="2" id="KW-1185">Reference proteome</keyword>
<gene>
    <name evidence="1" type="ORF">AVEN_70593_1</name>
</gene>
<reference evidence="1 2" key="1">
    <citation type="journal article" date="2019" name="Sci. Rep.">
        <title>Orb-weaving spider Araneus ventricosus genome elucidates the spidroin gene catalogue.</title>
        <authorList>
            <person name="Kono N."/>
            <person name="Nakamura H."/>
            <person name="Ohtoshi R."/>
            <person name="Moran D.A.P."/>
            <person name="Shinohara A."/>
            <person name="Yoshida Y."/>
            <person name="Fujiwara M."/>
            <person name="Mori M."/>
            <person name="Tomita M."/>
            <person name="Arakawa K."/>
        </authorList>
    </citation>
    <scope>NUCLEOTIDE SEQUENCE [LARGE SCALE GENOMIC DNA]</scope>
</reference>
<organism evidence="1 2">
    <name type="scientific">Araneus ventricosus</name>
    <name type="common">Orbweaver spider</name>
    <name type="synonym">Epeira ventricosa</name>
    <dbReference type="NCBI Taxonomy" id="182803"/>
    <lineage>
        <taxon>Eukaryota</taxon>
        <taxon>Metazoa</taxon>
        <taxon>Ecdysozoa</taxon>
        <taxon>Arthropoda</taxon>
        <taxon>Chelicerata</taxon>
        <taxon>Arachnida</taxon>
        <taxon>Araneae</taxon>
        <taxon>Araneomorphae</taxon>
        <taxon>Entelegynae</taxon>
        <taxon>Araneoidea</taxon>
        <taxon>Araneidae</taxon>
        <taxon>Araneus</taxon>
    </lineage>
</organism>